<dbReference type="PANTHER" id="PTHR43265">
    <property type="entry name" value="ESTERASE ESTD"/>
    <property type="match status" value="1"/>
</dbReference>
<sequence>MLKTLSLTTALLASPAFATSQEVTLQVPGAELHATLQVPEGTVQPPVALILAGSGPTDRDGNSPAGVTAASYRKLASVLEAAGIATLRPDKRGIGASRADNPSEAALRFTDYVTDARAWLTWLSQQQSGGTRTFGPLVLIGHSEGSLIGLAALQQPPVPVAAFVSLAGPGENLATTLRRQLHSNPANPAALVQESDRILDQLLKGETVAQVSPLLAPIFRPSVQPYLISEFRADPPALIGALKLPILIAQGDHDLQVGVSDAQALARAQPTATLLLVPGMNHVLVDAPADPQGNLATYARADLPISEGLADGLTGFLKGALK</sequence>
<feature type="domain" description="Serine aminopeptidase S33" evidence="2">
    <location>
        <begin position="69"/>
        <end position="167"/>
    </location>
</feature>
<dbReference type="GO" id="GO:0052689">
    <property type="term" value="F:carboxylic ester hydrolase activity"/>
    <property type="evidence" value="ECO:0007669"/>
    <property type="project" value="TreeGrafter"/>
</dbReference>
<dbReference type="KEGG" id="dsc:ABOD76_18710"/>
<organism evidence="3">
    <name type="scientific">Deinococcus sonorensis KR-87</name>
    <dbReference type="NCBI Taxonomy" id="694439"/>
    <lineage>
        <taxon>Bacteria</taxon>
        <taxon>Thermotogati</taxon>
        <taxon>Deinococcota</taxon>
        <taxon>Deinococci</taxon>
        <taxon>Deinococcales</taxon>
        <taxon>Deinococcaceae</taxon>
        <taxon>Deinococcus</taxon>
    </lineage>
</organism>
<keyword evidence="3" id="KW-0378">Hydrolase</keyword>
<dbReference type="EMBL" id="CP158299">
    <property type="protein sequence ID" value="XBV85441.1"/>
    <property type="molecule type" value="Genomic_DNA"/>
</dbReference>
<evidence type="ECO:0000313" key="3">
    <source>
        <dbReference type="EMBL" id="XBV85441.1"/>
    </source>
</evidence>
<dbReference type="InterPro" id="IPR029058">
    <property type="entry name" value="AB_hydrolase_fold"/>
</dbReference>
<evidence type="ECO:0000259" key="2">
    <source>
        <dbReference type="Pfam" id="PF12146"/>
    </source>
</evidence>
<feature type="chain" id="PRO_5043784084" evidence="1">
    <location>
        <begin position="19"/>
        <end position="322"/>
    </location>
</feature>
<dbReference type="InterPro" id="IPR053145">
    <property type="entry name" value="AB_hydrolase_Est10"/>
</dbReference>
<evidence type="ECO:0000256" key="1">
    <source>
        <dbReference type="SAM" id="SignalP"/>
    </source>
</evidence>
<proteinExistence type="predicted"/>
<dbReference type="Pfam" id="PF12146">
    <property type="entry name" value="Hydrolase_4"/>
    <property type="match status" value="1"/>
</dbReference>
<name>A0AAU7UAV9_9DEIO</name>
<reference evidence="3" key="1">
    <citation type="submission" date="2024-06" db="EMBL/GenBank/DDBJ databases">
        <title>Draft Genome Sequence of Deinococcus sonorensis Type Strain KR-87, a Biofilm Producing Representative of the Genus Deinococcus.</title>
        <authorList>
            <person name="Boren L.S."/>
            <person name="Grosso R.A."/>
            <person name="Hugenberg-Cox A.N."/>
            <person name="Hill J.T.E."/>
            <person name="Albert C.M."/>
            <person name="Tuohy J.M."/>
        </authorList>
    </citation>
    <scope>NUCLEOTIDE SEQUENCE</scope>
    <source>
        <strain evidence="3">KR-87</strain>
    </source>
</reference>
<dbReference type="SUPFAM" id="SSF53474">
    <property type="entry name" value="alpha/beta-Hydrolases"/>
    <property type="match status" value="1"/>
</dbReference>
<feature type="signal peptide" evidence="1">
    <location>
        <begin position="1"/>
        <end position="18"/>
    </location>
</feature>
<gene>
    <name evidence="3" type="ORF">ABOD76_18710</name>
</gene>
<dbReference type="AlphaFoldDB" id="A0AAU7UAV9"/>
<keyword evidence="1" id="KW-0732">Signal</keyword>
<dbReference type="Gene3D" id="3.40.50.1820">
    <property type="entry name" value="alpha/beta hydrolase"/>
    <property type="match status" value="1"/>
</dbReference>
<dbReference type="InterPro" id="IPR022742">
    <property type="entry name" value="Hydrolase_4"/>
</dbReference>
<dbReference type="RefSeq" id="WP_350243478.1">
    <property type="nucleotide sequence ID" value="NZ_CP158299.1"/>
</dbReference>
<protein>
    <submittedName>
        <fullName evidence="3">Alpha/beta fold hydrolase</fullName>
    </submittedName>
</protein>
<accession>A0AAU7UAV9</accession>
<dbReference type="PANTHER" id="PTHR43265:SF1">
    <property type="entry name" value="ESTERASE ESTD"/>
    <property type="match status" value="1"/>
</dbReference>